<dbReference type="SMART" id="SM00829">
    <property type="entry name" value="PKS_ER"/>
    <property type="match status" value="1"/>
</dbReference>
<dbReference type="InterPro" id="IPR011032">
    <property type="entry name" value="GroES-like_sf"/>
</dbReference>
<proteinExistence type="inferred from homology"/>
<keyword evidence="9" id="KW-1185">Reference proteome</keyword>
<keyword evidence="4 6" id="KW-0862">Zinc</keyword>
<evidence type="ECO:0000256" key="5">
    <source>
        <dbReference type="ARBA" id="ARBA00023002"/>
    </source>
</evidence>
<evidence type="ECO:0000313" key="9">
    <source>
        <dbReference type="Proteomes" id="UP001590951"/>
    </source>
</evidence>
<reference evidence="8 9" key="1">
    <citation type="submission" date="2024-09" db="EMBL/GenBank/DDBJ databases">
        <title>Rethinking Asexuality: The Enigmatic Case of Functional Sexual Genes in Lepraria (Stereocaulaceae).</title>
        <authorList>
            <person name="Doellman M."/>
            <person name="Sun Y."/>
            <person name="Barcenas-Pena A."/>
            <person name="Lumbsch H.T."/>
            <person name="Grewe F."/>
        </authorList>
    </citation>
    <scope>NUCLEOTIDE SEQUENCE [LARGE SCALE GENOMIC DNA]</scope>
    <source>
        <strain evidence="8 9">Grewe 0041</strain>
    </source>
</reference>
<dbReference type="SUPFAM" id="SSF51735">
    <property type="entry name" value="NAD(P)-binding Rossmann-fold domains"/>
    <property type="match status" value="1"/>
</dbReference>
<dbReference type="PROSITE" id="PS00059">
    <property type="entry name" value="ADH_ZINC"/>
    <property type="match status" value="1"/>
</dbReference>
<evidence type="ECO:0000256" key="2">
    <source>
        <dbReference type="ARBA" id="ARBA00008072"/>
    </source>
</evidence>
<evidence type="ECO:0000256" key="6">
    <source>
        <dbReference type="RuleBase" id="RU361277"/>
    </source>
</evidence>
<dbReference type="CDD" id="cd08233">
    <property type="entry name" value="butanediol_DH_like"/>
    <property type="match status" value="1"/>
</dbReference>
<dbReference type="Pfam" id="PF00107">
    <property type="entry name" value="ADH_zinc_N"/>
    <property type="match status" value="1"/>
</dbReference>
<dbReference type="EMBL" id="JBHFEH010000009">
    <property type="protein sequence ID" value="KAL2055899.1"/>
    <property type="molecule type" value="Genomic_DNA"/>
</dbReference>
<dbReference type="InterPro" id="IPR020843">
    <property type="entry name" value="ER"/>
</dbReference>
<protein>
    <recommendedName>
        <fullName evidence="7">Enoyl reductase (ER) domain-containing protein</fullName>
    </recommendedName>
</protein>
<sequence length="303" mass="32683">MPTTPHPITKEQVPLTLGHEFSGTIEEVGEDVHDIKVGTRVTVQPIIYDGTCGACKEGYINCCDGNGFVGLSGWGGGLSEHVVVPRDAVYEVPEKVSLEVAALVEPIAVAWHAINISPFKKGDSVLILGGGPIGLAVIQCLKAKGAGKILVSEMASRRKEFARRFGADYVLDPSKDDIVARVRETCDGQGANVAFDAAGVQAGLDQAIQAIRARGTLVNIAIWEKTATISPNWLCFRERKYMGVATYQAGDFQDVLDAISSGQLKPESMITKKIQMNEVEEQGFKTLIHDKDNHVKILVEISP</sequence>
<dbReference type="Gene3D" id="3.90.180.10">
    <property type="entry name" value="Medium-chain alcohol dehydrogenases, catalytic domain"/>
    <property type="match status" value="1"/>
</dbReference>
<comment type="caution">
    <text evidence="8">The sequence shown here is derived from an EMBL/GenBank/DDBJ whole genome shotgun (WGS) entry which is preliminary data.</text>
</comment>
<dbReference type="InterPro" id="IPR013154">
    <property type="entry name" value="ADH-like_N"/>
</dbReference>
<keyword evidence="5" id="KW-0560">Oxidoreductase</keyword>
<dbReference type="Pfam" id="PF08240">
    <property type="entry name" value="ADH_N"/>
    <property type="match status" value="1"/>
</dbReference>
<dbReference type="PANTHER" id="PTHR43161:SF23">
    <property type="entry name" value="(R,R)-BUTANEDIOL DEHYDROGENASE-RELATED"/>
    <property type="match status" value="1"/>
</dbReference>
<accession>A0ABR4BDH9</accession>
<dbReference type="Gene3D" id="3.40.50.720">
    <property type="entry name" value="NAD(P)-binding Rossmann-like Domain"/>
    <property type="match status" value="1"/>
</dbReference>
<dbReference type="SUPFAM" id="SSF50129">
    <property type="entry name" value="GroES-like"/>
    <property type="match status" value="1"/>
</dbReference>
<comment type="similarity">
    <text evidence="2 6">Belongs to the zinc-containing alcohol dehydrogenase family.</text>
</comment>
<dbReference type="InterPro" id="IPR036291">
    <property type="entry name" value="NAD(P)-bd_dom_sf"/>
</dbReference>
<dbReference type="Proteomes" id="UP001590951">
    <property type="component" value="Unassembled WGS sequence"/>
</dbReference>
<gene>
    <name evidence="8" type="ORF">ABVK25_003541</name>
</gene>
<comment type="cofactor">
    <cofactor evidence="1 6">
        <name>Zn(2+)</name>
        <dbReference type="ChEBI" id="CHEBI:29105"/>
    </cofactor>
</comment>
<evidence type="ECO:0000259" key="7">
    <source>
        <dbReference type="SMART" id="SM00829"/>
    </source>
</evidence>
<feature type="domain" description="Enoyl reductase (ER)" evidence="7">
    <location>
        <begin position="1"/>
        <end position="299"/>
    </location>
</feature>
<evidence type="ECO:0000256" key="1">
    <source>
        <dbReference type="ARBA" id="ARBA00001947"/>
    </source>
</evidence>
<dbReference type="PANTHER" id="PTHR43161">
    <property type="entry name" value="SORBITOL DEHYDROGENASE"/>
    <property type="match status" value="1"/>
</dbReference>
<organism evidence="8 9">
    <name type="scientific">Lepraria finkii</name>
    <dbReference type="NCBI Taxonomy" id="1340010"/>
    <lineage>
        <taxon>Eukaryota</taxon>
        <taxon>Fungi</taxon>
        <taxon>Dikarya</taxon>
        <taxon>Ascomycota</taxon>
        <taxon>Pezizomycotina</taxon>
        <taxon>Lecanoromycetes</taxon>
        <taxon>OSLEUM clade</taxon>
        <taxon>Lecanoromycetidae</taxon>
        <taxon>Lecanorales</taxon>
        <taxon>Lecanorineae</taxon>
        <taxon>Stereocaulaceae</taxon>
        <taxon>Lepraria</taxon>
    </lineage>
</organism>
<dbReference type="InterPro" id="IPR013149">
    <property type="entry name" value="ADH-like_C"/>
</dbReference>
<dbReference type="InterPro" id="IPR002328">
    <property type="entry name" value="ADH_Zn_CS"/>
</dbReference>
<evidence type="ECO:0000256" key="3">
    <source>
        <dbReference type="ARBA" id="ARBA00022723"/>
    </source>
</evidence>
<evidence type="ECO:0000256" key="4">
    <source>
        <dbReference type="ARBA" id="ARBA00022833"/>
    </source>
</evidence>
<keyword evidence="3 6" id="KW-0479">Metal-binding</keyword>
<name>A0ABR4BDH9_9LECA</name>
<evidence type="ECO:0000313" key="8">
    <source>
        <dbReference type="EMBL" id="KAL2055899.1"/>
    </source>
</evidence>